<evidence type="ECO:0000313" key="3">
    <source>
        <dbReference type="Proteomes" id="UP001327560"/>
    </source>
</evidence>
<gene>
    <name evidence="2" type="ORF">Cni_G25851</name>
</gene>
<feature type="region of interest" description="Disordered" evidence="1">
    <location>
        <begin position="44"/>
        <end position="72"/>
    </location>
</feature>
<evidence type="ECO:0000256" key="1">
    <source>
        <dbReference type="SAM" id="MobiDB-lite"/>
    </source>
</evidence>
<dbReference type="PANTHER" id="PTHR34191:SF20">
    <property type="entry name" value="LATE EMBRYOGENESIS ABUNDANT PROTEIN (LEA) FAMILY PROTEIN"/>
    <property type="match status" value="1"/>
</dbReference>
<accession>A0AAQ3L0R9</accession>
<dbReference type="EMBL" id="CP136897">
    <property type="protein sequence ID" value="WOL17062.1"/>
    <property type="molecule type" value="Genomic_DNA"/>
</dbReference>
<dbReference type="InterPro" id="IPR039624">
    <property type="entry name" value="LEA1/2/D7/KIN2"/>
</dbReference>
<dbReference type="Proteomes" id="UP001327560">
    <property type="component" value="Chromosome 8"/>
</dbReference>
<protein>
    <submittedName>
        <fullName evidence="2">Late embryogenesis abundant protein 29-like</fullName>
    </submittedName>
</protein>
<name>A0AAQ3L0R9_9LILI</name>
<proteinExistence type="predicted"/>
<evidence type="ECO:0000313" key="2">
    <source>
        <dbReference type="EMBL" id="WOL17062.1"/>
    </source>
</evidence>
<reference evidence="2 3" key="1">
    <citation type="submission" date="2023-10" db="EMBL/GenBank/DDBJ databases">
        <title>Chromosome-scale genome assembly provides insights into flower coloration mechanisms of Canna indica.</title>
        <authorList>
            <person name="Li C."/>
        </authorList>
    </citation>
    <scope>NUCLEOTIDE SEQUENCE [LARGE SCALE GENOMIC DNA]</scope>
    <source>
        <tissue evidence="2">Flower</tissue>
    </source>
</reference>
<dbReference type="AlphaFoldDB" id="A0AAQ3L0R9"/>
<dbReference type="PANTHER" id="PTHR34191">
    <property type="entry name" value="LATE EMBRYOGENESIS ABUNDANT PROTEIN (LEA) FAMILY PROTEIN"/>
    <property type="match status" value="1"/>
</dbReference>
<organism evidence="2 3">
    <name type="scientific">Canna indica</name>
    <name type="common">Indian-shot</name>
    <dbReference type="NCBI Taxonomy" id="4628"/>
    <lineage>
        <taxon>Eukaryota</taxon>
        <taxon>Viridiplantae</taxon>
        <taxon>Streptophyta</taxon>
        <taxon>Embryophyta</taxon>
        <taxon>Tracheophyta</taxon>
        <taxon>Spermatophyta</taxon>
        <taxon>Magnoliopsida</taxon>
        <taxon>Liliopsida</taxon>
        <taxon>Zingiberales</taxon>
        <taxon>Cannaceae</taxon>
        <taxon>Canna</taxon>
    </lineage>
</organism>
<keyword evidence="3" id="KW-1185">Reference proteome</keyword>
<sequence>MDRVGQAAGQAQVKKDEMVNKAYESCEQGQQQAGSFMQQTGDQMRNMAQGAADTVKNATGMEGGDASSTTNK</sequence>